<evidence type="ECO:0000313" key="2">
    <source>
        <dbReference type="EMBL" id="CAD9120579.1"/>
    </source>
</evidence>
<keyword evidence="1" id="KW-0812">Transmembrane</keyword>
<keyword evidence="1" id="KW-0472">Membrane</keyword>
<protein>
    <submittedName>
        <fullName evidence="2">Uncharacterized protein</fullName>
    </submittedName>
</protein>
<gene>
    <name evidence="2" type="ORF">NDES1114_LOCUS17128</name>
</gene>
<sequence>MAAYVQVQEQQQLLDVRATGHFVYLQNTCVDRARHLLSLTYCATFGPELRAETFKTCYGLRQAVLQPARAYPLPFMLVGALMGYFLHYLFKYDNQDGNNNDESKSFFDGSVGCLVPDLVNGKQHVGLDCHSNDFVRLLFLGWLVVATLIFFWDTIAVLTIRAIRLSPIRQLCFIQVPPDFIPDSMNEIIEIDIGNQTQLRGIGAIDDSTLIAVEAQRRSIHTLKVNLYDHNFHRRYFAPWSVYWLFGALIPYALAWFFVLTQHELGAAASFKTSDTATWLRRVALFGLLIRGIVEAFRFLRWVIKSIMC</sequence>
<name>A0A7S1M2Y4_NEODS</name>
<proteinExistence type="predicted"/>
<feature type="transmembrane region" description="Helical" evidence="1">
    <location>
        <begin position="70"/>
        <end position="90"/>
    </location>
</feature>
<dbReference type="EMBL" id="HBGF01025903">
    <property type="protein sequence ID" value="CAD9120579.1"/>
    <property type="molecule type" value="Transcribed_RNA"/>
</dbReference>
<feature type="transmembrane region" description="Helical" evidence="1">
    <location>
        <begin position="279"/>
        <end position="300"/>
    </location>
</feature>
<organism evidence="2">
    <name type="scientific">Neobodo designis</name>
    <name type="common">Flagellated protozoan</name>
    <name type="synonym">Bodo designis</name>
    <dbReference type="NCBI Taxonomy" id="312471"/>
    <lineage>
        <taxon>Eukaryota</taxon>
        <taxon>Discoba</taxon>
        <taxon>Euglenozoa</taxon>
        <taxon>Kinetoplastea</taxon>
        <taxon>Metakinetoplastina</taxon>
        <taxon>Neobodonida</taxon>
        <taxon>Neobodo</taxon>
    </lineage>
</organism>
<dbReference type="AlphaFoldDB" id="A0A7S1M2Y4"/>
<reference evidence="2" key="1">
    <citation type="submission" date="2021-01" db="EMBL/GenBank/DDBJ databases">
        <authorList>
            <person name="Corre E."/>
            <person name="Pelletier E."/>
            <person name="Niang G."/>
            <person name="Scheremetjew M."/>
            <person name="Finn R."/>
            <person name="Kale V."/>
            <person name="Holt S."/>
            <person name="Cochrane G."/>
            <person name="Meng A."/>
            <person name="Brown T."/>
            <person name="Cohen L."/>
        </authorList>
    </citation>
    <scope>NUCLEOTIDE SEQUENCE</scope>
    <source>
        <strain evidence="2">CCAP 1951/1</strain>
    </source>
</reference>
<feature type="transmembrane region" description="Helical" evidence="1">
    <location>
        <begin position="137"/>
        <end position="160"/>
    </location>
</feature>
<accession>A0A7S1M2Y4</accession>
<evidence type="ECO:0000256" key="1">
    <source>
        <dbReference type="SAM" id="Phobius"/>
    </source>
</evidence>
<keyword evidence="1" id="KW-1133">Transmembrane helix</keyword>
<feature type="transmembrane region" description="Helical" evidence="1">
    <location>
        <begin position="240"/>
        <end position="259"/>
    </location>
</feature>